<sequence>MAALTTQALLATRRGVAQLREPGPVLHSVPIQFPYDRYTLLANRHFGGFRFPTIEDLVNAPPFSDFIQWCRARDADWDGPIALQLVSSQRWQWQQTAEGQQVGAMAHRAALPPVLPFGLHMDEHFELARLDLDLHPALMTSFLACRQLAQRPGTEFSRPSLAARSHVLRFWKAQGRVTPGSERATPREGR</sequence>
<comment type="caution">
    <text evidence="1">The sequence shown here is derived from an EMBL/GenBank/DDBJ whole genome shotgun (WGS) entry which is preliminary data.</text>
</comment>
<evidence type="ECO:0000313" key="2">
    <source>
        <dbReference type="Proteomes" id="UP000186817"/>
    </source>
</evidence>
<protein>
    <submittedName>
        <fullName evidence="1">Uncharacterized protein</fullName>
    </submittedName>
</protein>
<name>A0A1Q9C5C3_SYMMI</name>
<keyword evidence="2" id="KW-1185">Reference proteome</keyword>
<dbReference type="EMBL" id="LSRX01001659">
    <property type="protein sequence ID" value="OLP78121.1"/>
    <property type="molecule type" value="Genomic_DNA"/>
</dbReference>
<organism evidence="1 2">
    <name type="scientific">Symbiodinium microadriaticum</name>
    <name type="common">Dinoflagellate</name>
    <name type="synonym">Zooxanthella microadriatica</name>
    <dbReference type="NCBI Taxonomy" id="2951"/>
    <lineage>
        <taxon>Eukaryota</taxon>
        <taxon>Sar</taxon>
        <taxon>Alveolata</taxon>
        <taxon>Dinophyceae</taxon>
        <taxon>Suessiales</taxon>
        <taxon>Symbiodiniaceae</taxon>
        <taxon>Symbiodinium</taxon>
    </lineage>
</organism>
<dbReference type="Proteomes" id="UP000186817">
    <property type="component" value="Unassembled WGS sequence"/>
</dbReference>
<evidence type="ECO:0000313" key="1">
    <source>
        <dbReference type="EMBL" id="OLP78121.1"/>
    </source>
</evidence>
<reference evidence="1 2" key="1">
    <citation type="submission" date="2016-02" db="EMBL/GenBank/DDBJ databases">
        <title>Genome analysis of coral dinoflagellate symbionts highlights evolutionary adaptations to a symbiotic lifestyle.</title>
        <authorList>
            <person name="Aranda M."/>
            <person name="Li Y."/>
            <person name="Liew Y.J."/>
            <person name="Baumgarten S."/>
            <person name="Simakov O."/>
            <person name="Wilson M."/>
            <person name="Piel J."/>
            <person name="Ashoor H."/>
            <person name="Bougouffa S."/>
            <person name="Bajic V.B."/>
            <person name="Ryu T."/>
            <person name="Ravasi T."/>
            <person name="Bayer T."/>
            <person name="Micklem G."/>
            <person name="Kim H."/>
            <person name="Bhak J."/>
            <person name="Lajeunesse T.C."/>
            <person name="Voolstra C.R."/>
        </authorList>
    </citation>
    <scope>NUCLEOTIDE SEQUENCE [LARGE SCALE GENOMIC DNA]</scope>
    <source>
        <strain evidence="1 2">CCMP2467</strain>
    </source>
</reference>
<dbReference type="AlphaFoldDB" id="A0A1Q9C5C3"/>
<proteinExistence type="predicted"/>
<dbReference type="OrthoDB" id="443544at2759"/>
<accession>A0A1Q9C5C3</accession>
<gene>
    <name evidence="1" type="ORF">AK812_SmicGene41740</name>
</gene>